<proteinExistence type="predicted"/>
<dbReference type="Gene3D" id="2.60.40.10">
    <property type="entry name" value="Immunoglobulins"/>
    <property type="match status" value="1"/>
</dbReference>
<dbReference type="GO" id="GO:0007156">
    <property type="term" value="P:homophilic cell adhesion via plasma membrane adhesion molecules"/>
    <property type="evidence" value="ECO:0007669"/>
    <property type="project" value="TreeGrafter"/>
</dbReference>
<dbReference type="InterPro" id="IPR013783">
    <property type="entry name" value="Ig-like_fold"/>
</dbReference>
<dbReference type="InterPro" id="IPR036179">
    <property type="entry name" value="Ig-like_dom_sf"/>
</dbReference>
<dbReference type="SMART" id="SM00409">
    <property type="entry name" value="IG"/>
    <property type="match status" value="1"/>
</dbReference>
<dbReference type="GeneTree" id="ENSGT00940000158502"/>
<evidence type="ECO:0000313" key="3">
    <source>
        <dbReference type="Ensembl" id="ENSNNAP00000008450.1"/>
    </source>
</evidence>
<evidence type="ECO:0000259" key="2">
    <source>
        <dbReference type="PROSITE" id="PS50835"/>
    </source>
</evidence>
<accession>A0A8C6VS45</accession>
<organism evidence="3 4">
    <name type="scientific">Naja naja</name>
    <name type="common">Indian cobra</name>
    <dbReference type="NCBI Taxonomy" id="35670"/>
    <lineage>
        <taxon>Eukaryota</taxon>
        <taxon>Metazoa</taxon>
        <taxon>Chordata</taxon>
        <taxon>Craniata</taxon>
        <taxon>Vertebrata</taxon>
        <taxon>Euteleostomi</taxon>
        <taxon>Lepidosauria</taxon>
        <taxon>Squamata</taxon>
        <taxon>Bifurcata</taxon>
        <taxon>Unidentata</taxon>
        <taxon>Episquamata</taxon>
        <taxon>Toxicofera</taxon>
        <taxon>Serpentes</taxon>
        <taxon>Colubroidea</taxon>
        <taxon>Elapidae</taxon>
        <taxon>Elapinae</taxon>
        <taxon>Naja</taxon>
    </lineage>
</organism>
<dbReference type="SMART" id="SM00408">
    <property type="entry name" value="IGc2"/>
    <property type="match status" value="1"/>
</dbReference>
<keyword evidence="4" id="KW-1185">Reference proteome</keyword>
<dbReference type="InterPro" id="IPR003599">
    <property type="entry name" value="Ig_sub"/>
</dbReference>
<dbReference type="GO" id="GO:0050808">
    <property type="term" value="P:synapse organization"/>
    <property type="evidence" value="ECO:0007669"/>
    <property type="project" value="TreeGrafter"/>
</dbReference>
<dbReference type="GO" id="GO:0030424">
    <property type="term" value="C:axon"/>
    <property type="evidence" value="ECO:0007669"/>
    <property type="project" value="TreeGrafter"/>
</dbReference>
<keyword evidence="1" id="KW-1133">Transmembrane helix</keyword>
<evidence type="ECO:0000313" key="4">
    <source>
        <dbReference type="Proteomes" id="UP000694559"/>
    </source>
</evidence>
<dbReference type="GO" id="GO:0008046">
    <property type="term" value="F:axon guidance receptor activity"/>
    <property type="evidence" value="ECO:0007669"/>
    <property type="project" value="TreeGrafter"/>
</dbReference>
<dbReference type="Proteomes" id="UP000694559">
    <property type="component" value="Unplaced"/>
</dbReference>
<dbReference type="AlphaFoldDB" id="A0A8C6VS45"/>
<protein>
    <recommendedName>
        <fullName evidence="2">Ig-like domain-containing protein</fullName>
    </recommendedName>
</protein>
<dbReference type="InterPro" id="IPR050958">
    <property type="entry name" value="Cell_Adh-Cytoskel_Orgn"/>
</dbReference>
<evidence type="ECO:0000256" key="1">
    <source>
        <dbReference type="SAM" id="Phobius"/>
    </source>
</evidence>
<name>A0A8C6VS45_NAJNA</name>
<dbReference type="SUPFAM" id="SSF48726">
    <property type="entry name" value="Immunoglobulin"/>
    <property type="match status" value="1"/>
</dbReference>
<sequence length="170" mass="18614">RAPPLDAQPIFFTSLRVQSLSLFSTVLPSFLKTPYDVAAHRVVSVGETVVLQCKATGSPPPRINWLKGDHSLTVTERHHFTPGNQLLIVRNVVLEDAGKYTCEISNTVGTERAHSQVSVLPSLGCRKDGTTFGIMTIAVVCSIVLTSLVWVCIIYQTRKKSEEYSVTNTG</sequence>
<dbReference type="GO" id="GO:0005886">
    <property type="term" value="C:plasma membrane"/>
    <property type="evidence" value="ECO:0007669"/>
    <property type="project" value="TreeGrafter"/>
</dbReference>
<keyword evidence="1" id="KW-0472">Membrane</keyword>
<dbReference type="OrthoDB" id="5917255at2759"/>
<dbReference type="Ensembl" id="ENSNNAT00000008858.1">
    <property type="protein sequence ID" value="ENSNNAP00000008450.1"/>
    <property type="gene ID" value="ENSNNAG00000005679.1"/>
</dbReference>
<dbReference type="InterPro" id="IPR013098">
    <property type="entry name" value="Ig_I-set"/>
</dbReference>
<dbReference type="PANTHER" id="PTHR45080">
    <property type="entry name" value="CONTACTIN 5"/>
    <property type="match status" value="1"/>
</dbReference>
<feature type="domain" description="Ig-like" evidence="2">
    <location>
        <begin position="28"/>
        <end position="118"/>
    </location>
</feature>
<dbReference type="FunFam" id="2.60.40.10:FF:000161">
    <property type="entry name" value="Leucine rich repeats and immunoglobulin like domains 2"/>
    <property type="match status" value="1"/>
</dbReference>
<feature type="transmembrane region" description="Helical" evidence="1">
    <location>
        <begin position="132"/>
        <end position="155"/>
    </location>
</feature>
<reference evidence="3" key="1">
    <citation type="submission" date="2025-08" db="UniProtKB">
        <authorList>
            <consortium name="Ensembl"/>
        </authorList>
    </citation>
    <scope>IDENTIFICATION</scope>
</reference>
<reference evidence="3" key="2">
    <citation type="submission" date="2025-09" db="UniProtKB">
        <authorList>
            <consortium name="Ensembl"/>
        </authorList>
    </citation>
    <scope>IDENTIFICATION</scope>
</reference>
<dbReference type="InterPro" id="IPR007110">
    <property type="entry name" value="Ig-like_dom"/>
</dbReference>
<dbReference type="PROSITE" id="PS50835">
    <property type="entry name" value="IG_LIKE"/>
    <property type="match status" value="1"/>
</dbReference>
<keyword evidence="1" id="KW-0812">Transmembrane</keyword>
<dbReference type="Pfam" id="PF07679">
    <property type="entry name" value="I-set"/>
    <property type="match status" value="1"/>
</dbReference>
<dbReference type="GO" id="GO:0043025">
    <property type="term" value="C:neuronal cell body"/>
    <property type="evidence" value="ECO:0007669"/>
    <property type="project" value="TreeGrafter"/>
</dbReference>
<dbReference type="PANTHER" id="PTHR45080:SF34">
    <property type="entry name" value="MYOSIN LIGHT CHAIN KINASE, SMOOTH MUSCLE-LIKE"/>
    <property type="match status" value="1"/>
</dbReference>
<dbReference type="InterPro" id="IPR003598">
    <property type="entry name" value="Ig_sub2"/>
</dbReference>